<protein>
    <submittedName>
        <fullName evidence="1">Flagellar biosynthesis</fullName>
    </submittedName>
</protein>
<accession>A0A1S6ITB1</accession>
<dbReference type="RefSeq" id="WP_077712963.1">
    <property type="nucleotide sequence ID" value="NZ_CP019698.1"/>
</dbReference>
<dbReference type="GO" id="GO:0009306">
    <property type="term" value="P:protein secretion"/>
    <property type="evidence" value="ECO:0007669"/>
    <property type="project" value="InterPro"/>
</dbReference>
<dbReference type="Proteomes" id="UP000189464">
    <property type="component" value="Chromosome"/>
</dbReference>
<sequence length="100" mass="11033">MKEKRTTPRKKEPLAAALRYRHGKDQAPTVVAVGQGTMAKTIEKLAKEHNIPLYQDANLAQTLVELGLGVEIPPQLYEAVAKILVHVAALDETIKQPLKK</sequence>
<dbReference type="STRING" id="1833852.B0537_02150"/>
<dbReference type="Pfam" id="PF01312">
    <property type="entry name" value="Bac_export_2"/>
    <property type="match status" value="1"/>
</dbReference>
<dbReference type="InterPro" id="IPR006135">
    <property type="entry name" value="T3SS_substrate_exporter"/>
</dbReference>
<reference evidence="1 2" key="1">
    <citation type="journal article" date="2016" name="Int. J. Syst. Evol. Microbiol.">
        <title>Desulfotomaculum ferrireducens sp. nov., a moderately thermophilic sulfate-reducing and dissimilatory Fe(III)-reducing bacterium isolated from compost.</title>
        <authorList>
            <person name="Yang G."/>
            <person name="Guo J."/>
            <person name="Zhuang L."/>
            <person name="Yuan Y."/>
            <person name="Zhou S."/>
        </authorList>
    </citation>
    <scope>NUCLEOTIDE SEQUENCE [LARGE SCALE GENOMIC DNA]</scope>
    <source>
        <strain evidence="1 2">GSS09</strain>
    </source>
</reference>
<organism evidence="1 2">
    <name type="scientific">Desulforamulus ferrireducens</name>
    <dbReference type="NCBI Taxonomy" id="1833852"/>
    <lineage>
        <taxon>Bacteria</taxon>
        <taxon>Bacillati</taxon>
        <taxon>Bacillota</taxon>
        <taxon>Clostridia</taxon>
        <taxon>Eubacteriales</taxon>
        <taxon>Peptococcaceae</taxon>
        <taxon>Desulforamulus</taxon>
    </lineage>
</organism>
<dbReference type="PRINTS" id="PR00950">
    <property type="entry name" value="TYPE3IMSPROT"/>
</dbReference>
<keyword evidence="1" id="KW-0282">Flagellum</keyword>
<keyword evidence="1" id="KW-0969">Cilium</keyword>
<dbReference type="Gene3D" id="3.40.1690.10">
    <property type="entry name" value="secretion proteins EscU"/>
    <property type="match status" value="1"/>
</dbReference>
<gene>
    <name evidence="1" type="ORF">B0537_02150</name>
</gene>
<dbReference type="AlphaFoldDB" id="A0A1S6ITB1"/>
<dbReference type="GO" id="GO:0005886">
    <property type="term" value="C:plasma membrane"/>
    <property type="evidence" value="ECO:0007669"/>
    <property type="project" value="TreeGrafter"/>
</dbReference>
<evidence type="ECO:0000313" key="1">
    <source>
        <dbReference type="EMBL" id="AQS58004.1"/>
    </source>
</evidence>
<dbReference type="InterPro" id="IPR029025">
    <property type="entry name" value="T3SS_substrate_exporter_C"/>
</dbReference>
<evidence type="ECO:0000313" key="2">
    <source>
        <dbReference type="Proteomes" id="UP000189464"/>
    </source>
</evidence>
<dbReference type="PANTHER" id="PTHR30531:SF12">
    <property type="entry name" value="FLAGELLAR BIOSYNTHETIC PROTEIN FLHB"/>
    <property type="match status" value="1"/>
</dbReference>
<dbReference type="EMBL" id="CP019698">
    <property type="protein sequence ID" value="AQS58004.1"/>
    <property type="molecule type" value="Genomic_DNA"/>
</dbReference>
<keyword evidence="1" id="KW-0966">Cell projection</keyword>
<dbReference type="SUPFAM" id="SSF160544">
    <property type="entry name" value="EscU C-terminal domain-like"/>
    <property type="match status" value="1"/>
</dbReference>
<keyword evidence="2" id="KW-1185">Reference proteome</keyword>
<dbReference type="KEGG" id="dfg:B0537_02150"/>
<name>A0A1S6ITB1_9FIRM</name>
<dbReference type="OrthoDB" id="9810419at2"/>
<dbReference type="PANTHER" id="PTHR30531">
    <property type="entry name" value="FLAGELLAR BIOSYNTHETIC PROTEIN FLHB"/>
    <property type="match status" value="1"/>
</dbReference>
<proteinExistence type="predicted"/>